<dbReference type="RefSeq" id="WP_382388640.1">
    <property type="nucleotide sequence ID" value="NZ_JBHLWI010000043.1"/>
</dbReference>
<evidence type="ECO:0000313" key="3">
    <source>
        <dbReference type="Proteomes" id="UP001589797"/>
    </source>
</evidence>
<evidence type="ECO:0000313" key="2">
    <source>
        <dbReference type="EMBL" id="MFC0264131.1"/>
    </source>
</evidence>
<protein>
    <submittedName>
        <fullName evidence="2">YdeI family protein</fullName>
    </submittedName>
</protein>
<dbReference type="InterPro" id="IPR014922">
    <property type="entry name" value="YdhG-like"/>
</dbReference>
<dbReference type="Pfam" id="PF13376">
    <property type="entry name" value="OmdA"/>
    <property type="match status" value="1"/>
</dbReference>
<name>A0ABV6FW69_9BACT</name>
<gene>
    <name evidence="2" type="ORF">ACFFIP_15665</name>
</gene>
<reference evidence="2 3" key="1">
    <citation type="submission" date="2024-09" db="EMBL/GenBank/DDBJ databases">
        <authorList>
            <person name="Sun Q."/>
            <person name="Mori K."/>
        </authorList>
    </citation>
    <scope>NUCLEOTIDE SEQUENCE [LARGE SCALE GENOMIC DNA]</scope>
    <source>
        <strain evidence="2 3">CCM 7650</strain>
    </source>
</reference>
<dbReference type="PIRSF" id="PIRSF021308">
    <property type="entry name" value="UCP021308"/>
    <property type="match status" value="1"/>
</dbReference>
<proteinExistence type="predicted"/>
<comment type="caution">
    <text evidence="2">The sequence shown here is derived from an EMBL/GenBank/DDBJ whole genome shotgun (WGS) entry which is preliminary data.</text>
</comment>
<organism evidence="2 3">
    <name type="scientific">Fontibacter flavus</name>
    <dbReference type="NCBI Taxonomy" id="654838"/>
    <lineage>
        <taxon>Bacteria</taxon>
        <taxon>Pseudomonadati</taxon>
        <taxon>Bacteroidota</taxon>
        <taxon>Cytophagia</taxon>
        <taxon>Cytophagales</taxon>
        <taxon>Cyclobacteriaceae</taxon>
        <taxon>Fontibacter</taxon>
    </lineage>
</organism>
<evidence type="ECO:0000259" key="1">
    <source>
        <dbReference type="Pfam" id="PF08818"/>
    </source>
</evidence>
<sequence>MKKEQWNEEIALLKSLAERTELEHSIKWGIDVYTLEGKNVMGIAPFKSYVGIWFYNGVFMKDSKNVFINAQEGKTKGLRQWRFNSIEEIDEASVSAYIKEAIENEKAGLKLVPAKPTKPDLPELLQQALEQDKKLKAAFDKLTLGKQKEFAEYITTAKREQTQIDRLEKIKPMIMDGIGLNDMYKKS</sequence>
<dbReference type="Pfam" id="PF08818">
    <property type="entry name" value="DUF1801"/>
    <property type="match status" value="1"/>
</dbReference>
<feature type="domain" description="YdhG-like" evidence="1">
    <location>
        <begin position="7"/>
        <end position="102"/>
    </location>
</feature>
<accession>A0ABV6FW69</accession>
<dbReference type="EMBL" id="JBHLWI010000043">
    <property type="protein sequence ID" value="MFC0264131.1"/>
    <property type="molecule type" value="Genomic_DNA"/>
</dbReference>
<dbReference type="Gene3D" id="3.90.1150.200">
    <property type="match status" value="1"/>
</dbReference>
<dbReference type="Proteomes" id="UP001589797">
    <property type="component" value="Unassembled WGS sequence"/>
</dbReference>
<dbReference type="SUPFAM" id="SSF159888">
    <property type="entry name" value="YdhG-like"/>
    <property type="match status" value="1"/>
</dbReference>
<keyword evidence="3" id="KW-1185">Reference proteome</keyword>
<dbReference type="InterPro" id="IPR016786">
    <property type="entry name" value="YdeI_bac"/>
</dbReference>